<evidence type="ECO:0000313" key="6">
    <source>
        <dbReference type="EMBL" id="QKV49999.1"/>
    </source>
</evidence>
<reference evidence="1 9" key="1">
    <citation type="journal article" date="2000" name="Virology">
        <title>Sequence analysis of the Plutella xylostella granulovirus genome.</title>
        <authorList>
            <person name="Hashimoto Y."/>
            <person name="Hayakawa T."/>
            <person name="Ueno Y."/>
            <person name="Fujita T."/>
            <person name="Sano Y."/>
            <person name="Matsumoto T."/>
        </authorList>
    </citation>
    <scope>NUCLEOTIDE SEQUENCE [LARGE SCALE GENOMIC DNA]</scope>
    <source>
        <strain evidence="1 9">K1</strain>
    </source>
</reference>
<dbReference type="EMBL" id="KU529794">
    <property type="protein sequence ID" value="AMQ36037.1"/>
    <property type="molecule type" value="Genomic_DNA"/>
</dbReference>
<dbReference type="GeneID" id="912134"/>
<evidence type="ECO:0000313" key="2">
    <source>
        <dbReference type="EMBL" id="AMQ35686.1"/>
    </source>
</evidence>
<dbReference type="EMBL" id="KU529793">
    <property type="protein sequence ID" value="AMQ35920.1"/>
    <property type="molecule type" value="Genomic_DNA"/>
</dbReference>
<dbReference type="EMBL" id="KU529792">
    <property type="protein sequence ID" value="AMQ35803.1"/>
    <property type="molecule type" value="Genomic_DNA"/>
</dbReference>
<organism evidence="1 9">
    <name type="scientific">Plutella xylostella granulovirus</name>
    <dbReference type="NCBI Taxonomy" id="98383"/>
    <lineage>
        <taxon>Viruses</taxon>
        <taxon>Viruses incertae sedis</taxon>
        <taxon>Naldaviricetes</taxon>
        <taxon>Lefavirales</taxon>
        <taxon>Baculoviridae</taxon>
        <taxon>Betabaculovirus</taxon>
        <taxon>Betabaculovirus pluxylostellae</taxon>
    </lineage>
</organism>
<reference evidence="6" key="3">
    <citation type="submission" date="2019-06" db="EMBL/GenBank/DDBJ databases">
        <title>Plutella xylostella granulovirus.</title>
        <authorList>
            <person name="Li L."/>
            <person name="Zhang M."/>
        </authorList>
    </citation>
    <scope>NUCLEOTIDE SEQUENCE</scope>
    <source>
        <strain evidence="7">PlxyGV_B</strain>
        <strain evidence="8">PlxyGV_NW</strain>
        <strain evidence="6">PlxyGV_W</strain>
    </source>
</reference>
<reference evidence="2" key="2">
    <citation type="submission" date="2016-01" db="EMBL/GenBank/DDBJ databases">
        <title>Complete Genome Sequences of Four Plutella xylostella Granulovirus Isolates.</title>
        <authorList>
            <person name="Spence R.J."/>
            <person name="Noune C."/>
            <person name="Hauxwell C."/>
        </authorList>
    </citation>
    <scope>NUCLEOTIDE SEQUENCE</scope>
    <source>
        <strain evidence="2">PxGV_C</strain>
        <strain evidence="3">PxGV_K</strain>
        <strain evidence="4">PxGV_M</strain>
        <strain evidence="5">PxGV_T</strain>
    </source>
</reference>
<evidence type="ECO:0000313" key="8">
    <source>
        <dbReference type="EMBL" id="QKV50235.1"/>
    </source>
</evidence>
<dbReference type="Proteomes" id="UP000201310">
    <property type="component" value="Segment"/>
</dbReference>
<dbReference type="OrthoDB" id="8905at10239"/>
<accession>Q9DVV7</accession>
<evidence type="ECO:0000313" key="5">
    <source>
        <dbReference type="EMBL" id="AMQ36037.1"/>
    </source>
</evidence>
<dbReference type="RefSeq" id="NP_068295.1">
    <property type="nucleotide sequence ID" value="NC_002593.1"/>
</dbReference>
<keyword evidence="9" id="KW-1185">Reference proteome</keyword>
<evidence type="ECO:0000313" key="1">
    <source>
        <dbReference type="EMBL" id="AAG27374.1"/>
    </source>
</evidence>
<dbReference type="EMBL" id="MN099285">
    <property type="protein sequence ID" value="QKV50117.1"/>
    <property type="molecule type" value="Genomic_DNA"/>
</dbReference>
<dbReference type="KEGG" id="vg:912134"/>
<proteinExistence type="predicted"/>
<gene>
    <name evidence="1" type="primary">Pxorf76</name>
    <name evidence="6" type="synonym">ORF74</name>
    <name evidence="2" type="synonym">PxGV-Corf74</name>
    <name evidence="3" type="synonym">PxGV-Korf74</name>
    <name evidence="4" type="synonym">PxGV-Morf74</name>
    <name evidence="5" type="synonym">PxGV-Torf74</name>
</gene>
<dbReference type="Pfam" id="PF05214">
    <property type="entry name" value="Baculo_p33"/>
    <property type="match status" value="1"/>
</dbReference>
<name>Q9DVV7_9BBAC</name>
<evidence type="ECO:0000313" key="3">
    <source>
        <dbReference type="EMBL" id="AMQ35803.1"/>
    </source>
</evidence>
<dbReference type="EMBL" id="AF270937">
    <property type="protein sequence ID" value="AAG27374.1"/>
    <property type="molecule type" value="Genomic_DNA"/>
</dbReference>
<evidence type="ECO:0000313" key="9">
    <source>
        <dbReference type="Proteomes" id="UP000201310"/>
    </source>
</evidence>
<dbReference type="EMBL" id="MN099286">
    <property type="protein sequence ID" value="QKV50235.1"/>
    <property type="molecule type" value="Genomic_DNA"/>
</dbReference>
<dbReference type="EMBL" id="KU529791">
    <property type="protein sequence ID" value="AMQ35686.1"/>
    <property type="molecule type" value="Genomic_DNA"/>
</dbReference>
<dbReference type="EMBL" id="MN099284">
    <property type="protein sequence ID" value="QKV49999.1"/>
    <property type="molecule type" value="Genomic_DNA"/>
</dbReference>
<protein>
    <submittedName>
        <fullName evidence="2 6">ORF74 protein</fullName>
    </submittedName>
    <submittedName>
        <fullName evidence="3">PxGV-Korf74 protein</fullName>
    </submittedName>
    <submittedName>
        <fullName evidence="4">PxGV-Morf74 protein</fullName>
    </submittedName>
    <submittedName>
        <fullName evidence="5">PxGV-Torf74 protein</fullName>
    </submittedName>
    <submittedName>
        <fullName evidence="1">PxORF76 peptide</fullName>
    </submittedName>
</protein>
<evidence type="ECO:0000313" key="4">
    <source>
        <dbReference type="EMBL" id="AMQ35920.1"/>
    </source>
</evidence>
<sequence>MIETPTYIRYKNSFKLFIFRMLDMTRMAPAAELQSVICEEVKFLYHLICILEFQDNKNTQIDALISWCVNLGTDIKLDIVKDMYIEKLKQLNLQDLDPVKYNFSFPVIWDSIHYMCLLADEIVLYRKNYDIDLVIKTIDNFKWVFYNVFIILFCPTCSRHYLTVDNFPYEFEKVQVALYKEKMGEELILVEEETRNMSIKNYLLTNQLLYKSMLFHNHVTNYKPIQHKNDELLNLPKMEWSIYKKLLAIN</sequence>
<evidence type="ECO:0000313" key="7">
    <source>
        <dbReference type="EMBL" id="QKV50117.1"/>
    </source>
</evidence>
<dbReference type="InterPro" id="IPR007879">
    <property type="entry name" value="Baculo_p33"/>
</dbReference>